<feature type="repeat" description="WD" evidence="3">
    <location>
        <begin position="1341"/>
        <end position="1382"/>
    </location>
</feature>
<feature type="repeat" description="WD" evidence="3">
    <location>
        <begin position="1426"/>
        <end position="1467"/>
    </location>
</feature>
<comment type="caution">
    <text evidence="5">The sequence shown here is derived from an EMBL/GenBank/DDBJ whole genome shotgun (WGS) entry which is preliminary data.</text>
</comment>
<dbReference type="PROSITE" id="PS50294">
    <property type="entry name" value="WD_REPEATS_REGION"/>
    <property type="match status" value="13"/>
</dbReference>
<evidence type="ECO:0000313" key="5">
    <source>
        <dbReference type="EMBL" id="CAE6483529.1"/>
    </source>
</evidence>
<dbReference type="SMART" id="SM00320">
    <property type="entry name" value="WD40"/>
    <property type="match status" value="14"/>
</dbReference>
<feature type="repeat" description="WD" evidence="3">
    <location>
        <begin position="949"/>
        <end position="990"/>
    </location>
</feature>
<keyword evidence="2" id="KW-0677">Repeat</keyword>
<name>A0A8H3H4C9_9AGAM</name>
<dbReference type="InterPro" id="IPR019775">
    <property type="entry name" value="WD40_repeat_CS"/>
</dbReference>
<dbReference type="Proteomes" id="UP000663853">
    <property type="component" value="Unassembled WGS sequence"/>
</dbReference>
<dbReference type="InterPro" id="IPR027417">
    <property type="entry name" value="P-loop_NTPase"/>
</dbReference>
<dbReference type="InterPro" id="IPR001680">
    <property type="entry name" value="WD40_rpt"/>
</dbReference>
<evidence type="ECO:0000256" key="1">
    <source>
        <dbReference type="ARBA" id="ARBA00022574"/>
    </source>
</evidence>
<dbReference type="PANTHER" id="PTHR19848:SF8">
    <property type="entry name" value="F-BOX AND WD REPEAT DOMAIN CONTAINING 7"/>
    <property type="match status" value="1"/>
</dbReference>
<dbReference type="EMBL" id="CAJMXA010002548">
    <property type="protein sequence ID" value="CAE6483529.1"/>
    <property type="molecule type" value="Genomic_DNA"/>
</dbReference>
<feature type="repeat" description="WD" evidence="3">
    <location>
        <begin position="1039"/>
        <end position="1080"/>
    </location>
</feature>
<feature type="repeat" description="WD" evidence="3">
    <location>
        <begin position="1255"/>
        <end position="1287"/>
    </location>
</feature>
<evidence type="ECO:0000259" key="4">
    <source>
        <dbReference type="Pfam" id="PF24883"/>
    </source>
</evidence>
<proteinExistence type="predicted"/>
<dbReference type="SUPFAM" id="SSF52540">
    <property type="entry name" value="P-loop containing nucleoside triphosphate hydrolases"/>
    <property type="match status" value="1"/>
</dbReference>
<feature type="repeat" description="WD" evidence="3">
    <location>
        <begin position="1126"/>
        <end position="1160"/>
    </location>
</feature>
<organism evidence="5 6">
    <name type="scientific">Rhizoctonia solani</name>
    <dbReference type="NCBI Taxonomy" id="456999"/>
    <lineage>
        <taxon>Eukaryota</taxon>
        <taxon>Fungi</taxon>
        <taxon>Dikarya</taxon>
        <taxon>Basidiomycota</taxon>
        <taxon>Agaricomycotina</taxon>
        <taxon>Agaricomycetes</taxon>
        <taxon>Cantharellales</taxon>
        <taxon>Ceratobasidiaceae</taxon>
        <taxon>Rhizoctonia</taxon>
    </lineage>
</organism>
<evidence type="ECO:0000256" key="3">
    <source>
        <dbReference type="PROSITE-ProRule" id="PRU00221"/>
    </source>
</evidence>
<evidence type="ECO:0000256" key="2">
    <source>
        <dbReference type="ARBA" id="ARBA00022737"/>
    </source>
</evidence>
<evidence type="ECO:0000313" key="6">
    <source>
        <dbReference type="Proteomes" id="UP000663853"/>
    </source>
</evidence>
<accession>A0A8H3H4C9</accession>
<reference evidence="5" key="1">
    <citation type="submission" date="2021-01" db="EMBL/GenBank/DDBJ databases">
        <authorList>
            <person name="Kaushik A."/>
        </authorList>
    </citation>
    <scope>NUCLEOTIDE SEQUENCE</scope>
    <source>
        <strain evidence="5">AG6-10EEA</strain>
    </source>
</reference>
<dbReference type="InterPro" id="IPR036322">
    <property type="entry name" value="WD40_repeat_dom_sf"/>
</dbReference>
<feature type="repeat" description="WD" evidence="3">
    <location>
        <begin position="1298"/>
        <end position="1339"/>
    </location>
</feature>
<dbReference type="PANTHER" id="PTHR19848">
    <property type="entry name" value="WD40 REPEAT PROTEIN"/>
    <property type="match status" value="1"/>
</dbReference>
<feature type="domain" description="Nephrocystin 3-like N-terminal" evidence="4">
    <location>
        <begin position="348"/>
        <end position="406"/>
    </location>
</feature>
<dbReference type="Pfam" id="PF24883">
    <property type="entry name" value="NPHP3_N"/>
    <property type="match status" value="1"/>
</dbReference>
<protein>
    <recommendedName>
        <fullName evidence="4">Nephrocystin 3-like N-terminal domain-containing protein</fullName>
    </recommendedName>
</protein>
<feature type="repeat" description="WD" evidence="3">
    <location>
        <begin position="906"/>
        <end position="939"/>
    </location>
</feature>
<sequence length="1569" mass="173228">MPKNDPATFDAEPFRLWITDIEVTPGNNDTGSKFSARIFIDHELVCNLPWIDHTRPLRWSGLMHCNASSLSTVAVRLCRSVKNKLRYFNFPPFTVSEVDETGESTLELPESAWTVTIRFLTPIAAYQLFLDGLGKLDAIGDAQAPSEVRKSPNYVFQNALQLARLAAEFLPGCTAKISFLICLRAWELLDRKAHPDDAVQAIFHGSNYIRDIVDTMNQASNSILFAAMEQSKGPIKDILALLEDISVHIFNRCAINDLMESNNVCNIDAYLSQLGDLQKAFYASWLSTVVSYKAPIRVVDNEFSDISQNSQDTIDEQTKTTGLHEILDLLRPRDLTGYDPDQACLDGTRETIINKIITWTQNRGNSETCMWISGPPGMGKTAIAASLCQRLDSFGALAGSFFCRHRLGKAYLSRRYEGLIKGPLKKLRSLTMHVMLVVVVDALDECGDSDSREKVLKMLHEMSQLVSWLKIIFTGRLVGDLQESFRNNCPHGTILHIQSYDASNDIRAYIESQLGQLAKTECWPHDSIDKLYIMTQGVFLWAVLATKYIKKAILPPLLHLRKVLNSQKSPVTDHYDALYTRVLELILGDHDDETKDAYFRCLGIILVTSERGSLTMSDLQCLLAAGQVDKFTFERIVKNLGPLLFVTDQQCVKFYHPSFWEYITNSSRSEGLSIQLDRYESESADLCLKVMQQNLKFNICELETSHILNSEVSDLGYRIDSHIGSALKYVCTHWVDHFAGSPNQALVEATRQLLEGPQLLYWVEVLSLLERMDVAISGLYKLILLELAHFDGWSLIVTWAKDAHRFLLSFCDAIAASTPHLYVSALAFAPSKSHIARRLGPFFPNIIRIVQGGDQNWHPCIKSVLHPHAIQSLSISPNGSSIVTGYPDGSIGLWDLQTGVLITKSLVGHSDVVLCVTFSPDGNLVASSSDDTTIRVWDVGDRLKTSRVLAGHSSAVNSVVFSPDARVLASGASDKTIRLWDPKSMRPISEPYIGHSSRVSSVVFSPDGTQLVSGSWDKTIRVWSVDIINLELASDPLMITGHSDAVTCVAFSPDGSTIASGSVDKSIQICDAQTGRKVETRTLPAQHSDSVTSIAFSSDGERIVSSSLDGAIHVHSATTLEPILRPFGHFRSVNGVVFSPNGCLVISGSADMTTRVWEISLCPKSMTVAPIVGHSSTVRSIAISRDGTRIISGSYDQTVRMWDAQTGHPVGKPFVGHSSNVLCVAMSPDGTRIASGSSDKTLKHWDTTTYTTIHSHQHNSEVYCVAFSFDGSLVAFGSEDGQVYLWDPIRHNMIGDALPGHSRCVLSVAFSPDGACLASSSKDTTVILRDVKTRNRLGGPFLGHTAWVTSISFSPCGTQLVSSSDDKTVRLWDIKSGRITQELLGHSTYVTTAAFSPDGRCIASGSWDNTVRLWNAKTGRAIGRPFSNHTDHVWSIAFSLDGNYVISGSADKTIRVWGLETSSPPPEQASGTPGAFCWPTNPYELSPHLYRPGWVTDDQQAHIFWLPIHYQQPDQFFSSHTRTSCLQLLLDYSNFVHGSAWSEIARHLTVSILPLRLVSNNLCIAGPLC</sequence>
<feature type="repeat" description="WD" evidence="3">
    <location>
        <begin position="992"/>
        <end position="1026"/>
    </location>
</feature>
<dbReference type="InterPro" id="IPR020472">
    <property type="entry name" value="WD40_PAC1"/>
</dbReference>
<dbReference type="CDD" id="cd00200">
    <property type="entry name" value="WD40"/>
    <property type="match status" value="2"/>
</dbReference>
<dbReference type="PRINTS" id="PR00320">
    <property type="entry name" value="GPROTEINBRPT"/>
</dbReference>
<dbReference type="PROSITE" id="PS00678">
    <property type="entry name" value="WD_REPEATS_1"/>
    <property type="match status" value="6"/>
</dbReference>
<dbReference type="InterPro" id="IPR056884">
    <property type="entry name" value="NPHP3-like_N"/>
</dbReference>
<dbReference type="Gene3D" id="2.130.10.10">
    <property type="entry name" value="YVTN repeat-like/Quinoprotein amine dehydrogenase"/>
    <property type="match status" value="6"/>
</dbReference>
<dbReference type="PROSITE" id="PS50082">
    <property type="entry name" value="WD_REPEATS_2"/>
    <property type="match status" value="14"/>
</dbReference>
<keyword evidence="1 3" id="KW-0853">WD repeat</keyword>
<gene>
    <name evidence="5" type="ORF">RDB_LOCUS92478</name>
</gene>
<dbReference type="SUPFAM" id="SSF50978">
    <property type="entry name" value="WD40 repeat-like"/>
    <property type="match status" value="2"/>
</dbReference>
<feature type="repeat" description="WD" evidence="3">
    <location>
        <begin position="863"/>
        <end position="904"/>
    </location>
</feature>
<dbReference type="InterPro" id="IPR015943">
    <property type="entry name" value="WD40/YVTN_repeat-like_dom_sf"/>
</dbReference>
<dbReference type="Pfam" id="PF00400">
    <property type="entry name" value="WD40"/>
    <property type="match status" value="14"/>
</dbReference>
<dbReference type="Gene3D" id="3.40.50.300">
    <property type="entry name" value="P-loop containing nucleotide triphosphate hydrolases"/>
    <property type="match status" value="1"/>
</dbReference>
<feature type="repeat" description="WD" evidence="3">
    <location>
        <begin position="1383"/>
        <end position="1424"/>
    </location>
</feature>
<feature type="repeat" description="WD" evidence="3">
    <location>
        <begin position="1171"/>
        <end position="1212"/>
    </location>
</feature>
<feature type="repeat" description="WD" evidence="3">
    <location>
        <begin position="1084"/>
        <end position="1114"/>
    </location>
</feature>
<feature type="repeat" description="WD" evidence="3">
    <location>
        <begin position="1214"/>
        <end position="1255"/>
    </location>
</feature>